<feature type="compositionally biased region" description="Polar residues" evidence="6">
    <location>
        <begin position="9"/>
        <end position="21"/>
    </location>
</feature>
<evidence type="ECO:0000256" key="2">
    <source>
        <dbReference type="ARBA" id="ARBA00022475"/>
    </source>
</evidence>
<comment type="caution">
    <text evidence="8">The sequence shown here is derived from an EMBL/GenBank/DDBJ whole genome shotgun (WGS) entry which is preliminary data.</text>
</comment>
<evidence type="ECO:0000256" key="4">
    <source>
        <dbReference type="ARBA" id="ARBA00022989"/>
    </source>
</evidence>
<evidence type="ECO:0000313" key="9">
    <source>
        <dbReference type="Proteomes" id="UP000667650"/>
    </source>
</evidence>
<feature type="non-terminal residue" evidence="8">
    <location>
        <position position="104"/>
    </location>
</feature>
<evidence type="ECO:0000256" key="1">
    <source>
        <dbReference type="ARBA" id="ARBA00004651"/>
    </source>
</evidence>
<evidence type="ECO:0000313" key="8">
    <source>
        <dbReference type="EMBL" id="NAY93521.1"/>
    </source>
</evidence>
<dbReference type="InterPro" id="IPR018076">
    <property type="entry name" value="T2SS_GspF_dom"/>
</dbReference>
<keyword evidence="5" id="KW-0472">Membrane</keyword>
<evidence type="ECO:0000256" key="6">
    <source>
        <dbReference type="SAM" id="MobiDB-lite"/>
    </source>
</evidence>
<evidence type="ECO:0000256" key="3">
    <source>
        <dbReference type="ARBA" id="ARBA00022692"/>
    </source>
</evidence>
<dbReference type="EMBL" id="JAAABI010000025">
    <property type="protein sequence ID" value="NAY93521.1"/>
    <property type="molecule type" value="Genomic_DNA"/>
</dbReference>
<feature type="domain" description="Type II secretion system protein GspF" evidence="7">
    <location>
        <begin position="47"/>
        <end position="102"/>
    </location>
</feature>
<dbReference type="AlphaFoldDB" id="A0A964WYS0"/>
<dbReference type="Gene3D" id="1.20.81.30">
    <property type="entry name" value="Type II secretion system (T2SS), domain F"/>
    <property type="match status" value="1"/>
</dbReference>
<dbReference type="GO" id="GO:0005886">
    <property type="term" value="C:plasma membrane"/>
    <property type="evidence" value="ECO:0007669"/>
    <property type="project" value="UniProtKB-SubCell"/>
</dbReference>
<reference evidence="8" key="1">
    <citation type="submission" date="2020-01" db="EMBL/GenBank/DDBJ databases">
        <title>Muricauda ochracea sp. nov., isolated from a tidal flat of Garorim bay in Korea.</title>
        <authorList>
            <person name="Kim D."/>
            <person name="Yoo Y."/>
            <person name="Kim J.-J."/>
        </authorList>
    </citation>
    <scope>NUCLEOTIDE SEQUENCE</scope>
    <source>
        <strain evidence="8">JGD-17</strain>
    </source>
</reference>
<name>A0A964WYS0_9FLAO</name>
<accession>A0A964WYS0</accession>
<gene>
    <name evidence="8" type="ORF">GTQ34_16560</name>
</gene>
<proteinExistence type="predicted"/>
<dbReference type="Pfam" id="PF00482">
    <property type="entry name" value="T2SSF"/>
    <property type="match status" value="1"/>
</dbReference>
<keyword evidence="9" id="KW-1185">Reference proteome</keyword>
<evidence type="ECO:0000259" key="7">
    <source>
        <dbReference type="Pfam" id="PF00482"/>
    </source>
</evidence>
<dbReference type="Proteomes" id="UP000667650">
    <property type="component" value="Unassembled WGS sequence"/>
</dbReference>
<comment type="subcellular location">
    <subcellularLocation>
        <location evidence="1">Cell membrane</location>
        <topology evidence="1">Multi-pass membrane protein</topology>
    </subcellularLocation>
</comment>
<keyword evidence="4" id="KW-1133">Transmembrane helix</keyword>
<feature type="region of interest" description="Disordered" evidence="6">
    <location>
        <begin position="1"/>
        <end position="21"/>
    </location>
</feature>
<keyword evidence="2" id="KW-1003">Cell membrane</keyword>
<sequence>MGFKLENISKISSQQKGVSQDLQRTPLLERELFSFSKPFSNRKKEDFYTELGVLLKAGVTLKEALALIKEGQKKERHKSLVGLLEENLISGLSFSETIRERKEF</sequence>
<protein>
    <submittedName>
        <fullName evidence="8">Type II secretion system F family protein</fullName>
    </submittedName>
</protein>
<keyword evidence="3" id="KW-0812">Transmembrane</keyword>
<organism evidence="8 9">
    <name type="scientific">Flagellimonas ochracea</name>
    <dbReference type="NCBI Taxonomy" id="2696472"/>
    <lineage>
        <taxon>Bacteria</taxon>
        <taxon>Pseudomonadati</taxon>
        <taxon>Bacteroidota</taxon>
        <taxon>Flavobacteriia</taxon>
        <taxon>Flavobacteriales</taxon>
        <taxon>Flavobacteriaceae</taxon>
        <taxon>Flagellimonas</taxon>
    </lineage>
</organism>
<dbReference type="RefSeq" id="WP_208103916.1">
    <property type="nucleotide sequence ID" value="NZ_JAAABI010000025.1"/>
</dbReference>
<evidence type="ECO:0000256" key="5">
    <source>
        <dbReference type="ARBA" id="ARBA00023136"/>
    </source>
</evidence>
<dbReference type="InterPro" id="IPR042094">
    <property type="entry name" value="T2SS_GspF_sf"/>
</dbReference>